<gene>
    <name evidence="5" type="ORF">F1559_002394</name>
</gene>
<feature type="region of interest" description="Disordered" evidence="2">
    <location>
        <begin position="220"/>
        <end position="272"/>
    </location>
</feature>
<dbReference type="PROSITE" id="PS50903">
    <property type="entry name" value="RUBREDOXIN_LIKE"/>
    <property type="match status" value="1"/>
</dbReference>
<keyword evidence="3" id="KW-0472">Membrane</keyword>
<name>A0A7J7IMV8_9RHOD</name>
<evidence type="ECO:0000259" key="4">
    <source>
        <dbReference type="PROSITE" id="PS50903"/>
    </source>
</evidence>
<dbReference type="InterPro" id="IPR024934">
    <property type="entry name" value="Rubredoxin-like_dom"/>
</dbReference>
<evidence type="ECO:0000256" key="3">
    <source>
        <dbReference type="SAM" id="Phobius"/>
    </source>
</evidence>
<organism evidence="5 6">
    <name type="scientific">Cyanidiococcus yangmingshanensis</name>
    <dbReference type="NCBI Taxonomy" id="2690220"/>
    <lineage>
        <taxon>Eukaryota</taxon>
        <taxon>Rhodophyta</taxon>
        <taxon>Bangiophyceae</taxon>
        <taxon>Cyanidiales</taxon>
        <taxon>Cyanidiaceae</taxon>
        <taxon>Cyanidiococcus</taxon>
    </lineage>
</organism>
<dbReference type="EMBL" id="VWRR01000003">
    <property type="protein sequence ID" value="KAF6004446.1"/>
    <property type="molecule type" value="Genomic_DNA"/>
</dbReference>
<keyword evidence="3" id="KW-1133">Transmembrane helix</keyword>
<dbReference type="OrthoDB" id="43142at2759"/>
<comment type="caution">
    <text evidence="5">The sequence shown here is derived from an EMBL/GenBank/DDBJ whole genome shotgun (WGS) entry which is preliminary data.</text>
</comment>
<dbReference type="SUPFAM" id="SSF57802">
    <property type="entry name" value="Rubredoxin-like"/>
    <property type="match status" value="1"/>
</dbReference>
<sequence length="272" mass="30710">MNHRWAFLSSGRIQNQQGAAKDLDWCFSVHLRPPTGFVVCSRTHTGCPEGRSTLYRSSQRSRPRAANRTQRSVFLCLAKDRGVVQISCPRAQLAEAVLVARQSEKKLAEEKKKSEHAVEEKRAFGPSWKFLDLLGSPASAFWFLMGIFIVFLNVLRRLVRRKKAENVPIGSEKYRAESDEELHVYRCGQCGYTLYPARGRELKFFPKTFKCPQCSAPKSEFWDLNDPNDPRNQETDEEHGSVEPEGSSSDPEPPTSPPSGHSEEPPSDKPSS</sequence>
<evidence type="ECO:0000313" key="6">
    <source>
        <dbReference type="Proteomes" id="UP000530660"/>
    </source>
</evidence>
<keyword evidence="3" id="KW-0812">Transmembrane</keyword>
<dbReference type="AlphaFoldDB" id="A0A7J7IMV8"/>
<feature type="transmembrane region" description="Helical" evidence="3">
    <location>
        <begin position="134"/>
        <end position="155"/>
    </location>
</feature>
<evidence type="ECO:0000313" key="5">
    <source>
        <dbReference type="EMBL" id="KAF6004446.1"/>
    </source>
</evidence>
<accession>A0A7J7IMV8</accession>
<keyword evidence="6" id="KW-1185">Reference proteome</keyword>
<dbReference type="CDD" id="cd00350">
    <property type="entry name" value="rubredoxin_like"/>
    <property type="match status" value="1"/>
</dbReference>
<feature type="domain" description="Rubredoxin-like" evidence="4">
    <location>
        <begin position="182"/>
        <end position="224"/>
    </location>
</feature>
<dbReference type="GO" id="GO:0005506">
    <property type="term" value="F:iron ion binding"/>
    <property type="evidence" value="ECO:0007669"/>
    <property type="project" value="InterPro"/>
</dbReference>
<dbReference type="Proteomes" id="UP000530660">
    <property type="component" value="Unassembled WGS sequence"/>
</dbReference>
<feature type="coiled-coil region" evidence="1">
    <location>
        <begin position="93"/>
        <end position="120"/>
    </location>
</feature>
<proteinExistence type="predicted"/>
<reference evidence="5 6" key="1">
    <citation type="journal article" date="2020" name="J. Phycol.">
        <title>Comparative genome analysis reveals Cyanidiococcus gen. nov., a new extremophilic red algal genus sister to Cyanidioschyzon (Cyanidioschyzonaceae, Rhodophyta).</title>
        <authorList>
            <person name="Liu S.-L."/>
            <person name="Chiang Y.-R."/>
            <person name="Yoon H.S."/>
            <person name="Fu H.-Y."/>
        </authorList>
    </citation>
    <scope>NUCLEOTIDE SEQUENCE [LARGE SCALE GENOMIC DNA]</scope>
    <source>
        <strain evidence="5 6">THAL066</strain>
    </source>
</reference>
<protein>
    <recommendedName>
        <fullName evidence="4">Rubredoxin-like domain-containing protein</fullName>
    </recommendedName>
</protein>
<keyword evidence="1" id="KW-0175">Coiled coil</keyword>
<feature type="compositionally biased region" description="Basic and acidic residues" evidence="2">
    <location>
        <begin position="228"/>
        <end position="242"/>
    </location>
</feature>
<evidence type="ECO:0000256" key="1">
    <source>
        <dbReference type="SAM" id="Coils"/>
    </source>
</evidence>
<feature type="compositionally biased region" description="Basic and acidic residues" evidence="2">
    <location>
        <begin position="261"/>
        <end position="272"/>
    </location>
</feature>
<dbReference type="Gene3D" id="2.20.28.10">
    <property type="match status" value="1"/>
</dbReference>
<evidence type="ECO:0000256" key="2">
    <source>
        <dbReference type="SAM" id="MobiDB-lite"/>
    </source>
</evidence>